<dbReference type="KEGG" id="sya:A6768_14360"/>
<keyword evidence="1" id="KW-1133">Transmembrane helix</keyword>
<feature type="transmembrane region" description="Helical" evidence="1">
    <location>
        <begin position="7"/>
        <end position="32"/>
    </location>
</feature>
<name>A0A291N1F4_SPHYA</name>
<evidence type="ECO:0000313" key="3">
    <source>
        <dbReference type="Proteomes" id="UP000219422"/>
    </source>
</evidence>
<protein>
    <submittedName>
        <fullName evidence="2">Uncharacterized protein</fullName>
    </submittedName>
</protein>
<dbReference type="EMBL" id="CP023741">
    <property type="protein sequence ID" value="ATI81045.1"/>
    <property type="molecule type" value="Genomic_DNA"/>
</dbReference>
<keyword evidence="1" id="KW-0472">Membrane</keyword>
<feature type="transmembrane region" description="Helical" evidence="1">
    <location>
        <begin position="38"/>
        <end position="58"/>
    </location>
</feature>
<dbReference type="GeneID" id="57778018"/>
<dbReference type="AlphaFoldDB" id="A0A291N1F4"/>
<keyword evidence="1" id="KW-0812">Transmembrane</keyword>
<proteinExistence type="predicted"/>
<evidence type="ECO:0000256" key="1">
    <source>
        <dbReference type="SAM" id="Phobius"/>
    </source>
</evidence>
<reference evidence="2 3" key="1">
    <citation type="submission" date="2017-10" db="EMBL/GenBank/DDBJ databases">
        <title>Sphingobium yanoikuyae S72.</title>
        <authorList>
            <person name="Sanchez E."/>
            <person name="Bustos P."/>
            <person name="Mendoza P."/>
            <person name="Guo X."/>
            <person name="Mendoza A."/>
        </authorList>
    </citation>
    <scope>NUCLEOTIDE SEQUENCE [LARGE SCALE GENOMIC DNA]</scope>
    <source>
        <strain evidence="2 3">S72</strain>
    </source>
</reference>
<dbReference type="Proteomes" id="UP000219422">
    <property type="component" value="Chromosome"/>
</dbReference>
<sequence length="68" mass="7119">MTMRIGIVLASLALCGTLFWGGTALVALMMGWLVAHPWVAKAIAALPMLVLPLMAVVVSRGRAESGAR</sequence>
<accession>A0A291N1F4</accession>
<gene>
    <name evidence="2" type="ORF">A6768_14360</name>
</gene>
<dbReference type="RefSeq" id="WP_097384115.1">
    <property type="nucleotide sequence ID" value="NZ_CP023741.1"/>
</dbReference>
<evidence type="ECO:0000313" key="2">
    <source>
        <dbReference type="EMBL" id="ATI81045.1"/>
    </source>
</evidence>
<organism evidence="2 3">
    <name type="scientific">Sphingobium yanoikuyae</name>
    <name type="common">Sphingomonas yanoikuyae</name>
    <dbReference type="NCBI Taxonomy" id="13690"/>
    <lineage>
        <taxon>Bacteria</taxon>
        <taxon>Pseudomonadati</taxon>
        <taxon>Pseudomonadota</taxon>
        <taxon>Alphaproteobacteria</taxon>
        <taxon>Sphingomonadales</taxon>
        <taxon>Sphingomonadaceae</taxon>
        <taxon>Sphingobium</taxon>
    </lineage>
</organism>